<protein>
    <submittedName>
        <fullName evidence="1">Uncharacterized protein</fullName>
    </submittedName>
</protein>
<dbReference type="AlphaFoldDB" id="A0A6A5V989"/>
<dbReference type="EMBL" id="ML976678">
    <property type="protein sequence ID" value="KAF1973771.1"/>
    <property type="molecule type" value="Genomic_DNA"/>
</dbReference>
<accession>A0A6A5V989</accession>
<dbReference type="OrthoDB" id="3957746at2759"/>
<gene>
    <name evidence="1" type="ORF">BU23DRAFT_463441</name>
</gene>
<evidence type="ECO:0000313" key="1">
    <source>
        <dbReference type="EMBL" id="KAF1973771.1"/>
    </source>
</evidence>
<keyword evidence="2" id="KW-1185">Reference proteome</keyword>
<proteinExistence type="predicted"/>
<dbReference type="Proteomes" id="UP000800036">
    <property type="component" value="Unassembled WGS sequence"/>
</dbReference>
<name>A0A6A5V989_9PLEO</name>
<reference evidence="1" key="1">
    <citation type="journal article" date="2020" name="Stud. Mycol.">
        <title>101 Dothideomycetes genomes: a test case for predicting lifestyles and emergence of pathogens.</title>
        <authorList>
            <person name="Haridas S."/>
            <person name="Albert R."/>
            <person name="Binder M."/>
            <person name="Bloem J."/>
            <person name="Labutti K."/>
            <person name="Salamov A."/>
            <person name="Andreopoulos B."/>
            <person name="Baker S."/>
            <person name="Barry K."/>
            <person name="Bills G."/>
            <person name="Bluhm B."/>
            <person name="Cannon C."/>
            <person name="Castanera R."/>
            <person name="Culley D."/>
            <person name="Daum C."/>
            <person name="Ezra D."/>
            <person name="Gonzalez J."/>
            <person name="Henrissat B."/>
            <person name="Kuo A."/>
            <person name="Liang C."/>
            <person name="Lipzen A."/>
            <person name="Lutzoni F."/>
            <person name="Magnuson J."/>
            <person name="Mondo S."/>
            <person name="Nolan M."/>
            <person name="Ohm R."/>
            <person name="Pangilinan J."/>
            <person name="Park H.-J."/>
            <person name="Ramirez L."/>
            <person name="Alfaro M."/>
            <person name="Sun H."/>
            <person name="Tritt A."/>
            <person name="Yoshinaga Y."/>
            <person name="Zwiers L.-H."/>
            <person name="Turgeon B."/>
            <person name="Goodwin S."/>
            <person name="Spatafora J."/>
            <person name="Crous P."/>
            <person name="Grigoriev I."/>
        </authorList>
    </citation>
    <scope>NUCLEOTIDE SEQUENCE</scope>
    <source>
        <strain evidence="1">CBS 107.79</strain>
    </source>
</reference>
<sequence length="70" mass="7878">NNIKRFLDFGWHLDAIAARERCSRHAVSNVAENLEKFGNVRRPLQGKLGRPPAILDEDGDALFNKLVYSG</sequence>
<evidence type="ECO:0000313" key="2">
    <source>
        <dbReference type="Proteomes" id="UP000800036"/>
    </source>
</evidence>
<feature type="non-terminal residue" evidence="1">
    <location>
        <position position="1"/>
    </location>
</feature>
<organism evidence="1 2">
    <name type="scientific">Bimuria novae-zelandiae CBS 107.79</name>
    <dbReference type="NCBI Taxonomy" id="1447943"/>
    <lineage>
        <taxon>Eukaryota</taxon>
        <taxon>Fungi</taxon>
        <taxon>Dikarya</taxon>
        <taxon>Ascomycota</taxon>
        <taxon>Pezizomycotina</taxon>
        <taxon>Dothideomycetes</taxon>
        <taxon>Pleosporomycetidae</taxon>
        <taxon>Pleosporales</taxon>
        <taxon>Massarineae</taxon>
        <taxon>Didymosphaeriaceae</taxon>
        <taxon>Bimuria</taxon>
    </lineage>
</organism>